<dbReference type="OrthoDB" id="9807414at2"/>
<keyword evidence="3" id="KW-0808">Transferase</keyword>
<dbReference type="PANTHER" id="PTHR45947">
    <property type="entry name" value="SULFOQUINOVOSYL TRANSFERASE SQD2"/>
    <property type="match status" value="1"/>
</dbReference>
<proteinExistence type="predicted"/>
<evidence type="ECO:0000259" key="2">
    <source>
        <dbReference type="Pfam" id="PF13439"/>
    </source>
</evidence>
<dbReference type="EMBL" id="WXYQ01000004">
    <property type="protein sequence ID" value="NBG94909.1"/>
    <property type="molecule type" value="Genomic_DNA"/>
</dbReference>
<reference evidence="3 4" key="1">
    <citation type="journal article" date="2016" name="Int. J. Syst. Evol. Microbiol.">
        <title>Pyruvatibacter mobilis gen. nov., sp. nov., a marine bacterium from the culture broth of Picochlorum sp. 122.</title>
        <authorList>
            <person name="Wang G."/>
            <person name="Tang M."/>
            <person name="Wu H."/>
            <person name="Dai S."/>
            <person name="Li T."/>
            <person name="Chen C."/>
            <person name="He H."/>
            <person name="Fan J."/>
            <person name="Xiang W."/>
            <person name="Li X."/>
        </authorList>
    </citation>
    <scope>NUCLEOTIDE SEQUENCE [LARGE SCALE GENOMIC DNA]</scope>
    <source>
        <strain evidence="3 4">GYP-11</strain>
    </source>
</reference>
<dbReference type="CDD" id="cd03819">
    <property type="entry name" value="GT4_WavL-like"/>
    <property type="match status" value="1"/>
</dbReference>
<dbReference type="InterPro" id="IPR001296">
    <property type="entry name" value="Glyco_trans_1"/>
</dbReference>
<dbReference type="Pfam" id="PF00534">
    <property type="entry name" value="Glycos_transf_1"/>
    <property type="match status" value="1"/>
</dbReference>
<accession>A0A845Q940</accession>
<organism evidence="3 4">
    <name type="scientific">Pyruvatibacter mobilis</name>
    <dbReference type="NCBI Taxonomy" id="1712261"/>
    <lineage>
        <taxon>Bacteria</taxon>
        <taxon>Pseudomonadati</taxon>
        <taxon>Pseudomonadota</taxon>
        <taxon>Alphaproteobacteria</taxon>
        <taxon>Hyphomicrobiales</taxon>
        <taxon>Parvibaculaceae</taxon>
        <taxon>Pyruvatibacter</taxon>
    </lineage>
</organism>
<dbReference type="InterPro" id="IPR028098">
    <property type="entry name" value="Glyco_trans_4-like_N"/>
</dbReference>
<dbReference type="PANTHER" id="PTHR45947:SF3">
    <property type="entry name" value="SULFOQUINOVOSYL TRANSFERASE SQD2"/>
    <property type="match status" value="1"/>
</dbReference>
<dbReference type="Pfam" id="PF13439">
    <property type="entry name" value="Glyco_transf_4"/>
    <property type="match status" value="1"/>
</dbReference>
<dbReference type="SUPFAM" id="SSF53756">
    <property type="entry name" value="UDP-Glycosyltransferase/glycogen phosphorylase"/>
    <property type="match status" value="1"/>
</dbReference>
<dbReference type="InterPro" id="IPR050194">
    <property type="entry name" value="Glycosyltransferase_grp1"/>
</dbReference>
<comment type="caution">
    <text evidence="3">The sequence shown here is derived from an EMBL/GenBank/DDBJ whole genome shotgun (WGS) entry which is preliminary data.</text>
</comment>
<gene>
    <name evidence="3" type="ORF">GTQ45_04100</name>
</gene>
<dbReference type="RefSeq" id="WP_160586966.1">
    <property type="nucleotide sequence ID" value="NZ_BMHN01000001.1"/>
</dbReference>
<sequence>MSQELTAPGVLQVIPQLDAGGAERSCVEVASAVAARGWRSFVATNGGRLESELLRAGVTIFHMDAASKNPMVMLENIGKIRRIIRARDISIVHARSRAPAWSALAAARGEKVHFVTTYHSKVHLKPRWKVFYNSVMARGDAVIANSRYTADRIMMAHGTPVEQVHPIPRGFDLEAFDPDGVDETRVAALRAEWGVEGDNRPIVLLPARLTRWKGPLLLVDAAARAKLPARYVLAGDAQGRTEFEAEVRKRIAEHGLEGDVTLAGHVDDMPAAYKAADIVVSASLDPEPFGRIAVEAQAMGALVIAPDHGGAQEQLVTDPAHARTGWLFAPGDADALAGTIDDALALGADDKARMGARARRHAIESFTSDAMCAATLKVYEDVLAS</sequence>
<dbReference type="Proteomes" id="UP000470384">
    <property type="component" value="Unassembled WGS sequence"/>
</dbReference>
<name>A0A845Q940_9HYPH</name>
<evidence type="ECO:0000259" key="1">
    <source>
        <dbReference type="Pfam" id="PF00534"/>
    </source>
</evidence>
<dbReference type="GO" id="GO:0016758">
    <property type="term" value="F:hexosyltransferase activity"/>
    <property type="evidence" value="ECO:0007669"/>
    <property type="project" value="TreeGrafter"/>
</dbReference>
<dbReference type="Gene3D" id="3.40.50.2000">
    <property type="entry name" value="Glycogen Phosphorylase B"/>
    <property type="match status" value="2"/>
</dbReference>
<evidence type="ECO:0000313" key="4">
    <source>
        <dbReference type="Proteomes" id="UP000470384"/>
    </source>
</evidence>
<dbReference type="GeneID" id="300655820"/>
<evidence type="ECO:0000313" key="3">
    <source>
        <dbReference type="EMBL" id="NBG94909.1"/>
    </source>
</evidence>
<protein>
    <submittedName>
        <fullName evidence="3">Glycosyltransferase</fullName>
    </submittedName>
</protein>
<dbReference type="AlphaFoldDB" id="A0A845Q940"/>
<keyword evidence="4" id="KW-1185">Reference proteome</keyword>
<feature type="domain" description="Glycosyltransferase subfamily 4-like N-terminal" evidence="2">
    <location>
        <begin position="20"/>
        <end position="174"/>
    </location>
</feature>
<feature type="domain" description="Glycosyl transferase family 1" evidence="1">
    <location>
        <begin position="198"/>
        <end position="360"/>
    </location>
</feature>